<sequence length="256" mass="29163">MIRAFMIDLDGVVYRGDTVRKGAKDFFEYLKKKEILHCVITNHSSFHRKYYSQKLKRMGIDVPMENVVSTPYEVAMEIQKLGYHKAFVIGRQGLIDELFDVGCHLIDEPDVVIVGYDERYDFVKLTKALRWVLKGKPLWVVNPDRLLPKEDGFYPDSGSLAAPIVYATKTVPVYFGKPNVHIFDMALDLMKVKAEEAIMIGDTYETDIVGAKAAGIKSIYIEGIEANPEVALKPDYTFKDLSEVLDGMDEIIRREK</sequence>
<evidence type="ECO:0000313" key="1">
    <source>
        <dbReference type="EMBL" id="HGE75555.1"/>
    </source>
</evidence>
<dbReference type="EMBL" id="DTPE01000212">
    <property type="protein sequence ID" value="HGE75555.1"/>
    <property type="molecule type" value="Genomic_DNA"/>
</dbReference>
<dbReference type="SUPFAM" id="SSF56784">
    <property type="entry name" value="HAD-like"/>
    <property type="match status" value="1"/>
</dbReference>
<dbReference type="InterPro" id="IPR006357">
    <property type="entry name" value="HAD-SF_hydro_IIA"/>
</dbReference>
<dbReference type="Gene3D" id="3.40.50.1000">
    <property type="entry name" value="HAD superfamily/HAD-like"/>
    <property type="match status" value="2"/>
</dbReference>
<dbReference type="InterPro" id="IPR023214">
    <property type="entry name" value="HAD_sf"/>
</dbReference>
<name>A0A7V3VTD0_9BACT</name>
<dbReference type="InterPro" id="IPR036412">
    <property type="entry name" value="HAD-like_sf"/>
</dbReference>
<comment type="caution">
    <text evidence="1">The sequence shown here is derived from an EMBL/GenBank/DDBJ whole genome shotgun (WGS) entry which is preliminary data.</text>
</comment>
<dbReference type="Pfam" id="PF13344">
    <property type="entry name" value="Hydrolase_6"/>
    <property type="match status" value="1"/>
</dbReference>
<dbReference type="GO" id="GO:0016791">
    <property type="term" value="F:phosphatase activity"/>
    <property type="evidence" value="ECO:0007669"/>
    <property type="project" value="TreeGrafter"/>
</dbReference>
<accession>A0A7V3VTD0</accession>
<protein>
    <submittedName>
        <fullName evidence="1">HAD-IIA family hydrolase</fullName>
    </submittedName>
</protein>
<dbReference type="GO" id="GO:0005737">
    <property type="term" value="C:cytoplasm"/>
    <property type="evidence" value="ECO:0007669"/>
    <property type="project" value="TreeGrafter"/>
</dbReference>
<dbReference type="NCBIfam" id="TIGR01460">
    <property type="entry name" value="HAD-SF-IIA"/>
    <property type="match status" value="1"/>
</dbReference>
<dbReference type="PANTHER" id="PTHR19288">
    <property type="entry name" value="4-NITROPHENYLPHOSPHATASE-RELATED"/>
    <property type="match status" value="1"/>
</dbReference>
<dbReference type="PANTHER" id="PTHR19288:SF46">
    <property type="entry name" value="HALOACID DEHALOGENASE-LIKE HYDROLASE DOMAIN-CONTAINING PROTEIN 2"/>
    <property type="match status" value="1"/>
</dbReference>
<reference evidence="1" key="1">
    <citation type="journal article" date="2020" name="mSystems">
        <title>Genome- and Community-Level Interaction Insights into Carbon Utilization and Element Cycling Functions of Hydrothermarchaeota in Hydrothermal Sediment.</title>
        <authorList>
            <person name="Zhou Z."/>
            <person name="Liu Y."/>
            <person name="Xu W."/>
            <person name="Pan J."/>
            <person name="Luo Z.H."/>
            <person name="Li M."/>
        </authorList>
    </citation>
    <scope>NUCLEOTIDE SEQUENCE [LARGE SCALE GENOMIC DNA]</scope>
    <source>
        <strain evidence="1">SpSt-966</strain>
    </source>
</reference>
<keyword evidence="1" id="KW-0378">Hydrolase</keyword>
<dbReference type="Pfam" id="PF13242">
    <property type="entry name" value="Hydrolase_like"/>
    <property type="match status" value="1"/>
</dbReference>
<gene>
    <name evidence="1" type="ORF">ENX73_05470</name>
</gene>
<organism evidence="1">
    <name type="scientific">Mesoaciditoga lauensis</name>
    <dbReference type="NCBI Taxonomy" id="1495039"/>
    <lineage>
        <taxon>Bacteria</taxon>
        <taxon>Thermotogati</taxon>
        <taxon>Thermotogota</taxon>
        <taxon>Thermotogae</taxon>
        <taxon>Mesoaciditogales</taxon>
        <taxon>Mesoaciditogaceae</taxon>
        <taxon>Mesoaciditoga</taxon>
    </lineage>
</organism>
<dbReference type="AlphaFoldDB" id="A0A7V3VTD0"/>
<proteinExistence type="predicted"/>